<comment type="similarity">
    <text evidence="1">Belongs to the AdoMet synthetase 2 family.</text>
</comment>
<dbReference type="InterPro" id="IPR042544">
    <property type="entry name" value="AdoMet_synthase_3"/>
</dbReference>
<evidence type="ECO:0000313" key="3">
    <source>
        <dbReference type="Proteomes" id="UP000034798"/>
    </source>
</evidence>
<reference evidence="2 3" key="1">
    <citation type="journal article" date="2015" name="Nature">
        <title>rRNA introns, odd ribosomes, and small enigmatic genomes across a large radiation of phyla.</title>
        <authorList>
            <person name="Brown C.T."/>
            <person name="Hug L.A."/>
            <person name="Thomas B.C."/>
            <person name="Sharon I."/>
            <person name="Castelle C.J."/>
            <person name="Singh A."/>
            <person name="Wilkins M.J."/>
            <person name="Williams K.H."/>
            <person name="Banfield J.F."/>
        </authorList>
    </citation>
    <scope>NUCLEOTIDE SEQUENCE [LARGE SCALE GENOMIC DNA]</scope>
</reference>
<dbReference type="EMBL" id="LBQZ01000027">
    <property type="protein sequence ID" value="KKP88082.1"/>
    <property type="molecule type" value="Genomic_DNA"/>
</dbReference>
<dbReference type="Gene3D" id="3.30.300.10">
    <property type="match status" value="1"/>
</dbReference>
<dbReference type="PANTHER" id="PTHR36697">
    <property type="entry name" value="S-ADENOSYLMETHIONINE SYNTHASE"/>
    <property type="match status" value="1"/>
</dbReference>
<evidence type="ECO:0000313" key="2">
    <source>
        <dbReference type="EMBL" id="KKP88082.1"/>
    </source>
</evidence>
<protein>
    <recommendedName>
        <fullName evidence="4">Methionine adenosyltransferase</fullName>
    </recommendedName>
</protein>
<dbReference type="PANTHER" id="PTHR36697:SF1">
    <property type="entry name" value="S-ADENOSYLMETHIONINE SYNTHASE"/>
    <property type="match status" value="1"/>
</dbReference>
<organism evidence="2 3">
    <name type="scientific">Candidatus Nomurabacteria bacterium GW2011_GWC2_35_8</name>
    <dbReference type="NCBI Taxonomy" id="1618752"/>
    <lineage>
        <taxon>Bacteria</taxon>
        <taxon>Candidatus Nomuraibacteriota</taxon>
    </lineage>
</organism>
<dbReference type="Proteomes" id="UP000034798">
    <property type="component" value="Unassembled WGS sequence"/>
</dbReference>
<gene>
    <name evidence="2" type="ORF">UR91_C0027G0006</name>
</gene>
<evidence type="ECO:0008006" key="4">
    <source>
        <dbReference type="Google" id="ProtNLM"/>
    </source>
</evidence>
<comment type="caution">
    <text evidence="2">The sequence shown here is derived from an EMBL/GenBank/DDBJ whole genome shotgun (WGS) entry which is preliminary data.</text>
</comment>
<name>A0A0G0G8R2_9BACT</name>
<dbReference type="Gene3D" id="3.30.300.280">
    <property type="entry name" value="S-adenosylmethionine synthetase, C-terminal domain"/>
    <property type="match status" value="1"/>
</dbReference>
<dbReference type="PATRIC" id="fig|1618752.3.peg.447"/>
<dbReference type="Gene3D" id="3.30.300.340">
    <property type="entry name" value="S-adenosylmethionine synthetase, N-terminal domain"/>
    <property type="match status" value="1"/>
</dbReference>
<accession>A0A0G0G8R2</accession>
<dbReference type="Pfam" id="PF01941">
    <property type="entry name" value="AdoMet_Synthase"/>
    <property type="match status" value="1"/>
</dbReference>
<sequence>MALRFLTVIQDFLDPATLPVEIVERKGVGHPDSLADALPNEVSVAFSRYCLARFGFVLHHNVDKLYIGAGNFRTDFGSCERLQPIQVLTNGRISSRFGDEKIDIVSLQKEAIEQYLFRVLPSLGKEDIVVVPNATQFHRNEHRFTPRNQSDVPDALSPRANDTSLCVSHWPPTITESLAYRFERYFWNAEEGFAVPRFANIGQDIKVFVLREGKHIEVLLSVPTLCRHTKSFKQYLELIRHHEFQLTLLGKEMVSCHGLSISVRVNPQKNPYMLGIGSCVECGEEGLVGRGNTILGIIASERTHTQESWAGKNPVYHTGRVLGYLTFKLARAISTQLQVKCSVSALTRCGGSLIPPRFLSVSVSDAVDRNTLESIVESEFLVANYVEEILAFRPWLTEL</sequence>
<evidence type="ECO:0000256" key="1">
    <source>
        <dbReference type="ARBA" id="ARBA00006892"/>
    </source>
</evidence>
<dbReference type="InterPro" id="IPR027790">
    <property type="entry name" value="AdoMet_synthase_2_family"/>
</dbReference>
<proteinExistence type="inferred from homology"/>
<dbReference type="InterPro" id="IPR042543">
    <property type="entry name" value="AdoMet_synthase_2"/>
</dbReference>
<dbReference type="AlphaFoldDB" id="A0A0G0G8R2"/>